<dbReference type="CDD" id="cd09506">
    <property type="entry name" value="SAM_Shank1_2_3"/>
    <property type="match status" value="1"/>
</dbReference>
<evidence type="ECO:0000259" key="11">
    <source>
        <dbReference type="PROSITE" id="PS50105"/>
    </source>
</evidence>
<dbReference type="InterPro" id="IPR036034">
    <property type="entry name" value="PDZ_sf"/>
</dbReference>
<dbReference type="PROSITE" id="PS50088">
    <property type="entry name" value="ANK_REPEAT"/>
    <property type="match status" value="2"/>
</dbReference>
<dbReference type="Pfam" id="PF07653">
    <property type="entry name" value="SH3_2"/>
    <property type="match status" value="1"/>
</dbReference>
<keyword evidence="14" id="KW-1185">Reference proteome</keyword>
<dbReference type="Gene3D" id="2.30.42.10">
    <property type="match status" value="2"/>
</dbReference>
<evidence type="ECO:0000256" key="7">
    <source>
        <dbReference type="PROSITE-ProRule" id="PRU00023"/>
    </source>
</evidence>
<dbReference type="InterPro" id="IPR051569">
    <property type="entry name" value="SHANK"/>
</dbReference>
<dbReference type="SMART" id="SM00248">
    <property type="entry name" value="ANK"/>
    <property type="match status" value="4"/>
</dbReference>
<evidence type="ECO:0000256" key="4">
    <source>
        <dbReference type="ARBA" id="ARBA00023018"/>
    </source>
</evidence>
<evidence type="ECO:0000313" key="13">
    <source>
        <dbReference type="EMBL" id="MBZ3889163.1"/>
    </source>
</evidence>
<comment type="subcellular location">
    <subcellularLocation>
        <location evidence="6">Postsynaptic density</location>
    </subcellularLocation>
</comment>
<feature type="compositionally biased region" description="Polar residues" evidence="9">
    <location>
        <begin position="2204"/>
        <end position="2232"/>
    </location>
</feature>
<evidence type="ECO:0000259" key="10">
    <source>
        <dbReference type="PROSITE" id="PS50002"/>
    </source>
</evidence>
<feature type="region of interest" description="Disordered" evidence="9">
    <location>
        <begin position="1"/>
        <end position="33"/>
    </location>
</feature>
<feature type="region of interest" description="Disordered" evidence="9">
    <location>
        <begin position="743"/>
        <end position="770"/>
    </location>
</feature>
<evidence type="ECO:0000256" key="8">
    <source>
        <dbReference type="PROSITE-ProRule" id="PRU00192"/>
    </source>
</evidence>
<organism evidence="13 14">
    <name type="scientific">Sciurus carolinensis</name>
    <name type="common">Eastern gray squirrel</name>
    <dbReference type="NCBI Taxonomy" id="30640"/>
    <lineage>
        <taxon>Eukaryota</taxon>
        <taxon>Metazoa</taxon>
        <taxon>Chordata</taxon>
        <taxon>Craniata</taxon>
        <taxon>Vertebrata</taxon>
        <taxon>Euteleostomi</taxon>
        <taxon>Mammalia</taxon>
        <taxon>Eutheria</taxon>
        <taxon>Euarchontoglires</taxon>
        <taxon>Glires</taxon>
        <taxon>Rodentia</taxon>
        <taxon>Sciuromorpha</taxon>
        <taxon>Sciuridae</taxon>
        <taxon>Sciurinae</taxon>
        <taxon>Sciurini</taxon>
        <taxon>Sciurus</taxon>
    </lineage>
</organism>
<dbReference type="SUPFAM" id="SSF50156">
    <property type="entry name" value="PDZ domain-like"/>
    <property type="match status" value="1"/>
</dbReference>
<evidence type="ECO:0000256" key="3">
    <source>
        <dbReference type="ARBA" id="ARBA00022737"/>
    </source>
</evidence>
<feature type="region of interest" description="Disordered" evidence="9">
    <location>
        <begin position="2278"/>
        <end position="2316"/>
    </location>
</feature>
<dbReference type="GO" id="GO:0045211">
    <property type="term" value="C:postsynaptic membrane"/>
    <property type="evidence" value="ECO:0007669"/>
    <property type="project" value="TreeGrafter"/>
</dbReference>
<feature type="repeat" description="ANK" evidence="7">
    <location>
        <begin position="467"/>
        <end position="499"/>
    </location>
</feature>
<dbReference type="InterPro" id="IPR002110">
    <property type="entry name" value="Ankyrin_rpt"/>
</dbReference>
<feature type="compositionally biased region" description="Basic and acidic residues" evidence="9">
    <location>
        <begin position="1634"/>
        <end position="1645"/>
    </location>
</feature>
<dbReference type="PANTHER" id="PTHR24135:SF17">
    <property type="entry name" value="SH3 AND MULTIPLE ANKYRIN REPEAT DOMAINS PROTEIN 2"/>
    <property type="match status" value="1"/>
</dbReference>
<dbReference type="SUPFAM" id="SSF48403">
    <property type="entry name" value="Ankyrin repeat"/>
    <property type="match status" value="1"/>
</dbReference>
<dbReference type="Pfam" id="PF00536">
    <property type="entry name" value="SAM_1"/>
    <property type="match status" value="1"/>
</dbReference>
<feature type="region of interest" description="Disordered" evidence="9">
    <location>
        <begin position="1561"/>
        <end position="1842"/>
    </location>
</feature>
<dbReference type="InterPro" id="IPR001478">
    <property type="entry name" value="PDZ"/>
</dbReference>
<dbReference type="Gene3D" id="1.25.40.20">
    <property type="entry name" value="Ankyrin repeat-containing domain"/>
    <property type="match status" value="2"/>
</dbReference>
<evidence type="ECO:0000313" key="14">
    <source>
        <dbReference type="Proteomes" id="UP001166674"/>
    </source>
</evidence>
<evidence type="ECO:0000256" key="9">
    <source>
        <dbReference type="SAM" id="MobiDB-lite"/>
    </source>
</evidence>
<gene>
    <name evidence="13" type="ORF">SUZIE_201585</name>
</gene>
<sequence>MPRSPTSSEDEMAQSFSDYSMGSESDSSKEETVYDTIRATAEKPGGATMADNQGNTLVIRVVIQDLQQTRADCCEAPHRLRGALPGLLWVLRPTYGCPAPALSSCLNGVELVAERCVCFGGRAPVGDACSKCIRFNPDATVWVAKQRILCTLNQGLKDVLNYGLFQPASNGRDGKFLDEERLLREYPQPAGPGVPSLEGLELLQPATPHTRHDLVLPQHSPHPRFTCVFPMHTHGGTGQWAAARDISTDGLPCARPIQHVLCKVKTNLRKFMDHTQHRAVEKLAKLLDRGLDPNFHDLETGETPLTLAAQLDGSTEVIKALRNGGAHLDFRARDGMTALHKAARARNQAALKVPAGLSGCRPVGPAAAVASLPGCPGGHGSCAGRSVGAALPRLPALSPGYCEARAGSQRPCGEPPAQTLLELGASPDYKDSYGLTPLYHTAVVGGDPHCCELLLHERAAVSCQDENGWHEIHQACRYGHVQHLEHLLFYGADMGAQNASGNTALHICALYNQLGIRAAHTCDADPALRDAGSLSVPTFWSGRPARIFHPPPSSSSSGPALPIPLARARLLHGWVGEDTLTCVGPPPALDSCARVLLFRGGNKELKNYNSQTPFQVCSIGLSVGRESGGRLPSWAASPGSLCVERGRELCSALGSGRPHVLWQSRVFPVPFREAPAYSNRRRRPPNTLAAPRVLLRSNSDNNLHAGAPDWAVCPTATAHRSLSPQLLQQMPSKPDGVVKSVASYTPGPRSRSPSLNRLGGAGEDGKRPQPHWHVGPPFAPGANKDSLSAFECPGPKRKLYSAVPGRLFIVVKPYQPQGDGEIPLHRGDRVKVLSIGEGGFWEGSARGHIGWFPAECVEEVQCRPRAGQAETRADRSKKLFRHYTVGSYDSFEATSPAAHQPSTWIRLPREPVPGGSRVVTSHWLLATPDGLKVCLPCGKCQQLTLAPRDCIIEDKTVVLQKKDNEGFGFVLRGAKADTPIEEFTPTPAFPALQYLESVDEGGVAWQAGLRTGDFLIEGLPAHSRGTVLRWADAEGEGQTEGARAGRASSGSPGIWAAGLLRGAGWCLSATQGRGQNPAEPRGASPATPASRTPARGDPSLDASLSLVCTAPPRGSMHNCRSLALARSSRAGTVCPRAGFMGRVALADTPSGVSWVGQVTWALAGDARISASSILRVLGPMAHRPWKRSWEDQDAGGSPEAGQLWGNVSCPGSPMSGHRPSAQASSSGVNNENVVKVGHRQVVNMIRQGGNHLVLKVVTVTRSLDPDDTARKRAPPPPKRAPTTALTLRSKSMTAELEELDKPEETVPAPKPSRTAESVAMETRVATIKQRPTSRCFPAASDMNVRSQVVSSRLCMAALGWPSVYERQGIAVMTPTVPGSPKGPFLGLPRGTMRRQKSIDSRIFLSGITEEERQFLAPPMLKFTRSLSMPDTSEDIPPPPQSVPPSPPPPSPTAYNCPKSPTPRVYGTIKPAFNQNSAAKASPATRSDTVAAMMREKGVFYRRELDRYSLDSEDLCGRSAAPQATFRSRRGQMPENPYSEVGKIASKAVYVPAKPARRKGMLVKQSNVEDSPEKTCSIPIPTIIVKEPSTSSSGKSSQGSSMEIEPPAAEPPGQLRPEDGLASSSPFAAAIAGAVRDREKRLEARRNSPAFLSTDLGDEDVGLGPPAPRARPSTFPEEGGLGDEDSTEPLASPTSGAAPREPENHFVVSGEAGAQGEAGRPLNSASKAKGPESSPAAPPKSSSAVSPENYVHPLTGRLLDPSSPLALALSARDRAMKESPQGPKGEPPKADLNKPLYIDTKMRPSVDTGFPPVTRQNTRGPLRRQETENKYETDLGKDRRGGDKNMLINIVDTAQQKSAGLLMVHTVDATQLGGPLEEEEEREDVDVKLDHPPSAVPEGVSDTEGALQISAAPEPATTPGRTIVAAGSVEETVVLPFRIPPPPLASVDLDEDFVFTEPLPPPLEFANSFDIPDDRAASVPTQKNDAPPSPSLNSSQPANPADSKKPAGLSNCLPTSFLPPPESFDTVADSGIEEVDSRSGSDHHLETTSTISTVSSISTLSSEGGESVDTCTVYADGQAFVVDKPPVPPKPKMKPIIHKSNALYQDALLEEDVDSFAVPPPAPPPPPGSAQPGLAKIIQPRTSKLWGDVTEAKSPILSGPKANVISELNSILQQMNREKSAKPGEGLDSPAGVKSASLAPRSPEVMSTISGTRSTTVTFTVRPGTSQPITLQSRPPDYESRTSAARRAPSPVVSPTEMSKEILPAPLSASAASPSPTLAEVFSLPSQPPAGDLFGLNPAGRSRSPSPSILQQPVSNKPFTTKPVHLWTKPDVADWLESLNLGEHKETFMDNEIDGSHLPNLQKEDLIDLGVTRVGHRMNIERALKQLLDR</sequence>
<feature type="compositionally biased region" description="Low complexity" evidence="9">
    <location>
        <begin position="1756"/>
        <end position="1769"/>
    </location>
</feature>
<dbReference type="Pfam" id="PF12796">
    <property type="entry name" value="Ank_2"/>
    <property type="match status" value="2"/>
</dbReference>
<proteinExistence type="inferred from homology"/>
<evidence type="ECO:0000256" key="5">
    <source>
        <dbReference type="ARBA" id="ARBA00023043"/>
    </source>
</evidence>
<keyword evidence="5 7" id="KW-0040">ANK repeat</keyword>
<feature type="domain" description="SAM" evidence="11">
    <location>
        <begin position="2326"/>
        <end position="2389"/>
    </location>
</feature>
<dbReference type="GO" id="GO:0014069">
    <property type="term" value="C:postsynaptic density"/>
    <property type="evidence" value="ECO:0007669"/>
    <property type="project" value="UniProtKB-SubCell"/>
</dbReference>
<keyword evidence="4" id="KW-0770">Synapse</keyword>
<feature type="compositionally biased region" description="Low complexity" evidence="9">
    <location>
        <begin position="1082"/>
        <end position="1096"/>
    </location>
</feature>
<feature type="compositionally biased region" description="Low complexity" evidence="9">
    <location>
        <begin position="1588"/>
        <end position="1600"/>
    </location>
</feature>
<dbReference type="Gene3D" id="3.10.20.90">
    <property type="entry name" value="Phosphatidylinositol 3-kinase Catalytic Subunit, Chain A, domain 1"/>
    <property type="match status" value="1"/>
</dbReference>
<dbReference type="FunFam" id="3.10.20.90:FF:000029">
    <property type="entry name" value="SH3 and multiple ankyrin repeat domains protein 1"/>
    <property type="match status" value="1"/>
</dbReference>
<dbReference type="Gene3D" id="2.30.30.40">
    <property type="entry name" value="SH3 Domains"/>
    <property type="match status" value="1"/>
</dbReference>
<feature type="compositionally biased region" description="Low complexity" evidence="9">
    <location>
        <begin position="15"/>
        <end position="25"/>
    </location>
</feature>
<dbReference type="InterPro" id="IPR036028">
    <property type="entry name" value="SH3-like_dom_sf"/>
</dbReference>
<accession>A0AA41NF98</accession>
<feature type="region of interest" description="Disordered" evidence="9">
    <location>
        <begin position="1871"/>
        <end position="1902"/>
    </location>
</feature>
<name>A0AA41NF98_SCICA</name>
<comment type="caution">
    <text evidence="13">The sequence shown here is derived from an EMBL/GenBank/DDBJ whole genome shotgun (WGS) entry which is preliminary data.</text>
</comment>
<dbReference type="SUPFAM" id="SSF50044">
    <property type="entry name" value="SH3-domain"/>
    <property type="match status" value="1"/>
</dbReference>
<feature type="region of interest" description="Disordered" evidence="9">
    <location>
        <begin position="2173"/>
        <end position="2257"/>
    </location>
</feature>
<dbReference type="InterPro" id="IPR036770">
    <property type="entry name" value="Ankyrin_rpt-contain_sf"/>
</dbReference>
<protein>
    <submittedName>
        <fullName evidence="13">SH3 and multiple ankyrin repeat domains protein 2</fullName>
    </submittedName>
</protein>
<dbReference type="GO" id="GO:0050808">
    <property type="term" value="P:synapse organization"/>
    <property type="evidence" value="ECO:0007669"/>
    <property type="project" value="UniProtKB-ARBA"/>
</dbReference>
<dbReference type="PANTHER" id="PTHR24135">
    <property type="entry name" value="SH3 AND MULTIPLE ANKYRIN REPEAT DOMAINS PROTEIN"/>
    <property type="match status" value="1"/>
</dbReference>
<dbReference type="GO" id="GO:0043197">
    <property type="term" value="C:dendritic spine"/>
    <property type="evidence" value="ECO:0007669"/>
    <property type="project" value="TreeGrafter"/>
</dbReference>
<dbReference type="PROSITE" id="PS50002">
    <property type="entry name" value="SH3"/>
    <property type="match status" value="1"/>
</dbReference>
<evidence type="ECO:0000256" key="2">
    <source>
        <dbReference type="ARBA" id="ARBA00022443"/>
    </source>
</evidence>
<feature type="compositionally biased region" description="Pro residues" evidence="9">
    <location>
        <begin position="2117"/>
        <end position="2128"/>
    </location>
</feature>
<feature type="domain" description="SH3" evidence="10">
    <location>
        <begin position="803"/>
        <end position="862"/>
    </location>
</feature>
<feature type="repeat" description="ANK" evidence="7">
    <location>
        <begin position="300"/>
        <end position="333"/>
    </location>
</feature>
<feature type="region of interest" description="Disordered" evidence="9">
    <location>
        <begin position="1426"/>
        <end position="1458"/>
    </location>
</feature>
<keyword evidence="2 8" id="KW-0728">SH3 domain</keyword>
<keyword evidence="3" id="KW-0677">Repeat</keyword>
<dbReference type="PROSITE" id="PS50105">
    <property type="entry name" value="SAM_DOMAIN"/>
    <property type="match status" value="1"/>
</dbReference>
<feature type="compositionally biased region" description="Low complexity" evidence="9">
    <location>
        <begin position="1723"/>
        <end position="1746"/>
    </location>
</feature>
<reference evidence="13" key="1">
    <citation type="submission" date="2020-03" db="EMBL/GenBank/DDBJ databases">
        <title>Studies in the Genomics of Life Span.</title>
        <authorList>
            <person name="Glass D."/>
        </authorList>
    </citation>
    <scope>NUCLEOTIDE SEQUENCE</scope>
    <source>
        <strain evidence="13">SUZIE</strain>
        <tissue evidence="13">Muscle</tissue>
    </source>
</reference>
<evidence type="ECO:0000256" key="1">
    <source>
        <dbReference type="ARBA" id="ARBA00010508"/>
    </source>
</evidence>
<dbReference type="SUPFAM" id="SSF47769">
    <property type="entry name" value="SAM/Pointed domain"/>
    <property type="match status" value="1"/>
</dbReference>
<feature type="region of interest" description="Disordered" evidence="9">
    <location>
        <begin position="2114"/>
        <end position="2133"/>
    </location>
</feature>
<dbReference type="FunFam" id="2.30.30.40:FF:000025">
    <property type="entry name" value="SH3 and multiple ankyrin repeat domains protein 2"/>
    <property type="match status" value="1"/>
</dbReference>
<feature type="region of interest" description="Disordered" evidence="9">
    <location>
        <begin position="1295"/>
        <end position="1320"/>
    </location>
</feature>
<evidence type="ECO:0000259" key="12">
    <source>
        <dbReference type="PROSITE" id="PS50106"/>
    </source>
</evidence>
<dbReference type="EMBL" id="JAATJV010429551">
    <property type="protein sequence ID" value="MBZ3889163.1"/>
    <property type="molecule type" value="Genomic_DNA"/>
</dbReference>
<dbReference type="PROSITE" id="PS50106">
    <property type="entry name" value="PDZ"/>
    <property type="match status" value="1"/>
</dbReference>
<dbReference type="CDD" id="cd11983">
    <property type="entry name" value="SH3_Shank2"/>
    <property type="match status" value="1"/>
</dbReference>
<feature type="compositionally biased region" description="Basic and acidic residues" evidence="9">
    <location>
        <begin position="1822"/>
        <end position="1842"/>
    </location>
</feature>
<comment type="similarity">
    <text evidence="1">Belongs to the SHANK family.</text>
</comment>
<feature type="compositionally biased region" description="Pro residues" evidence="9">
    <location>
        <begin position="1435"/>
        <end position="1451"/>
    </location>
</feature>
<dbReference type="SMART" id="SM00454">
    <property type="entry name" value="SAM"/>
    <property type="match status" value="1"/>
</dbReference>
<dbReference type="PROSITE" id="PS50297">
    <property type="entry name" value="ANK_REP_REGION"/>
    <property type="match status" value="1"/>
</dbReference>
<feature type="region of interest" description="Disordered" evidence="9">
    <location>
        <begin position="1954"/>
        <end position="2065"/>
    </location>
</feature>
<dbReference type="InterPro" id="IPR013761">
    <property type="entry name" value="SAM/pointed_sf"/>
</dbReference>
<dbReference type="SMART" id="SM00326">
    <property type="entry name" value="SH3"/>
    <property type="match status" value="1"/>
</dbReference>
<feature type="compositionally biased region" description="Basic and acidic residues" evidence="9">
    <location>
        <begin position="2034"/>
        <end position="2045"/>
    </location>
</feature>
<feature type="region of interest" description="Disordered" evidence="9">
    <location>
        <begin position="1070"/>
        <end position="1102"/>
    </location>
</feature>
<feature type="compositionally biased region" description="Low complexity" evidence="9">
    <location>
        <begin position="2046"/>
        <end position="2065"/>
    </location>
</feature>
<dbReference type="Proteomes" id="UP001166674">
    <property type="component" value="Unassembled WGS sequence"/>
</dbReference>
<dbReference type="GO" id="GO:0030160">
    <property type="term" value="F:synaptic receptor adaptor activity"/>
    <property type="evidence" value="ECO:0007669"/>
    <property type="project" value="TreeGrafter"/>
</dbReference>
<feature type="domain" description="PDZ" evidence="12">
    <location>
        <begin position="956"/>
        <end position="1017"/>
    </location>
</feature>
<dbReference type="GO" id="GO:0035255">
    <property type="term" value="F:ionotropic glutamate receptor binding"/>
    <property type="evidence" value="ECO:0007669"/>
    <property type="project" value="TreeGrafter"/>
</dbReference>
<dbReference type="InterPro" id="IPR001452">
    <property type="entry name" value="SH3_domain"/>
</dbReference>
<dbReference type="Gene3D" id="1.10.150.50">
    <property type="entry name" value="Transcription Factor, Ets-1"/>
    <property type="match status" value="1"/>
</dbReference>
<dbReference type="InterPro" id="IPR001660">
    <property type="entry name" value="SAM"/>
</dbReference>
<evidence type="ECO:0000256" key="6">
    <source>
        <dbReference type="ARBA" id="ARBA00034105"/>
    </source>
</evidence>
<dbReference type="FunFam" id="1.10.150.50:FF:000006">
    <property type="entry name" value="SH3 and multiple ankyrin repeat domains protein 2"/>
    <property type="match status" value="1"/>
</dbReference>
<feature type="compositionally biased region" description="Polar residues" evidence="9">
    <location>
        <begin position="2302"/>
        <end position="2316"/>
    </location>
</feature>